<organism evidence="1">
    <name type="scientific">marine sediment metagenome</name>
    <dbReference type="NCBI Taxonomy" id="412755"/>
    <lineage>
        <taxon>unclassified sequences</taxon>
        <taxon>metagenomes</taxon>
        <taxon>ecological metagenomes</taxon>
    </lineage>
</organism>
<dbReference type="EMBL" id="LAZR01023377">
    <property type="protein sequence ID" value="KKL78690.1"/>
    <property type="molecule type" value="Genomic_DNA"/>
</dbReference>
<dbReference type="AlphaFoldDB" id="A0A0F9HAF2"/>
<name>A0A0F9HAF2_9ZZZZ</name>
<proteinExistence type="predicted"/>
<sequence length="162" mass="17728">GQDPEGLACRRRLAWLLLQCCSRSGNRPNQELGLSRCDQQRLGTAEMTTQSSAPCFSASPLTVQVCLQFEHIKTDAAPIAVAIAMPMAAMKRNGAAIQPMTGIHIMHPPVAKRMKTQLQPPILAFEPHFGHSCVIYILSSPVGDRPLCRVDGHYPEFPLIAQ</sequence>
<reference evidence="1" key="1">
    <citation type="journal article" date="2015" name="Nature">
        <title>Complex archaea that bridge the gap between prokaryotes and eukaryotes.</title>
        <authorList>
            <person name="Spang A."/>
            <person name="Saw J.H."/>
            <person name="Jorgensen S.L."/>
            <person name="Zaremba-Niedzwiedzka K."/>
            <person name="Martijn J."/>
            <person name="Lind A.E."/>
            <person name="van Eijk R."/>
            <person name="Schleper C."/>
            <person name="Guy L."/>
            <person name="Ettema T.J."/>
        </authorList>
    </citation>
    <scope>NUCLEOTIDE SEQUENCE</scope>
</reference>
<accession>A0A0F9HAF2</accession>
<comment type="caution">
    <text evidence="1">The sequence shown here is derived from an EMBL/GenBank/DDBJ whole genome shotgun (WGS) entry which is preliminary data.</text>
</comment>
<evidence type="ECO:0000313" key="1">
    <source>
        <dbReference type="EMBL" id="KKL78690.1"/>
    </source>
</evidence>
<feature type="non-terminal residue" evidence="1">
    <location>
        <position position="1"/>
    </location>
</feature>
<gene>
    <name evidence="1" type="ORF">LCGC14_2022300</name>
</gene>
<protein>
    <submittedName>
        <fullName evidence="1">Uncharacterized protein</fullName>
    </submittedName>
</protein>